<feature type="transmembrane region" description="Helical" evidence="1">
    <location>
        <begin position="12"/>
        <end position="30"/>
    </location>
</feature>
<proteinExistence type="predicted"/>
<gene>
    <name evidence="2" type="ORF">NCTC13100_00088</name>
</gene>
<name>A0A379DGZ6_9PORP</name>
<protein>
    <submittedName>
        <fullName evidence="2">Uncharacterized protein</fullName>
    </submittedName>
</protein>
<dbReference type="EMBL" id="UGTI01000001">
    <property type="protein sequence ID" value="SUB76975.1"/>
    <property type="molecule type" value="Genomic_DNA"/>
</dbReference>
<dbReference type="AlphaFoldDB" id="A0A379DGZ6"/>
<keyword evidence="1" id="KW-0472">Membrane</keyword>
<reference evidence="2 3" key="1">
    <citation type="submission" date="2018-06" db="EMBL/GenBank/DDBJ databases">
        <authorList>
            <consortium name="Pathogen Informatics"/>
            <person name="Doyle S."/>
        </authorList>
    </citation>
    <scope>NUCLEOTIDE SEQUENCE [LARGE SCALE GENOMIC DNA]</scope>
    <source>
        <strain evidence="2 3">NCTC13100</strain>
    </source>
</reference>
<accession>A0A379DGZ6</accession>
<sequence length="37" mass="4303">MIIQYEFVMKTKMLGIFSKAVVVLLLLFPFDKDIVLV</sequence>
<keyword evidence="1" id="KW-0812">Transmembrane</keyword>
<dbReference type="Proteomes" id="UP000254263">
    <property type="component" value="Unassembled WGS sequence"/>
</dbReference>
<keyword evidence="1" id="KW-1133">Transmembrane helix</keyword>
<evidence type="ECO:0000313" key="3">
    <source>
        <dbReference type="Proteomes" id="UP000254263"/>
    </source>
</evidence>
<organism evidence="2 3">
    <name type="scientific">Porphyromonas macacae</name>
    <dbReference type="NCBI Taxonomy" id="28115"/>
    <lineage>
        <taxon>Bacteria</taxon>
        <taxon>Pseudomonadati</taxon>
        <taxon>Bacteroidota</taxon>
        <taxon>Bacteroidia</taxon>
        <taxon>Bacteroidales</taxon>
        <taxon>Porphyromonadaceae</taxon>
        <taxon>Porphyromonas</taxon>
    </lineage>
</organism>
<evidence type="ECO:0000256" key="1">
    <source>
        <dbReference type="SAM" id="Phobius"/>
    </source>
</evidence>
<evidence type="ECO:0000313" key="2">
    <source>
        <dbReference type="EMBL" id="SUB76975.1"/>
    </source>
</evidence>